<dbReference type="PANTHER" id="PTHR43400">
    <property type="entry name" value="FUMARATE REDUCTASE"/>
    <property type="match status" value="1"/>
</dbReference>
<dbReference type="InterPro" id="IPR050315">
    <property type="entry name" value="FAD-oxidoreductase_2"/>
</dbReference>
<dbReference type="Gene3D" id="3.10.120.10">
    <property type="entry name" value="Cytochrome b5-like heme/steroid binding domain"/>
    <property type="match status" value="1"/>
</dbReference>
<dbReference type="PANTHER" id="PTHR43400:SF1">
    <property type="entry name" value="FUMARATE REDUCTASE"/>
    <property type="match status" value="1"/>
</dbReference>
<feature type="domain" description="PDEase" evidence="11">
    <location>
        <begin position="107"/>
        <end position="327"/>
    </location>
</feature>
<dbReference type="InterPro" id="IPR036971">
    <property type="entry name" value="PDEase_catalytic_dom_sf"/>
</dbReference>
<evidence type="ECO:0000313" key="12">
    <source>
        <dbReference type="EMBL" id="CAI3976048.1"/>
    </source>
</evidence>
<evidence type="ECO:0000259" key="10">
    <source>
        <dbReference type="PROSITE" id="PS50255"/>
    </source>
</evidence>
<dbReference type="Proteomes" id="UP001152797">
    <property type="component" value="Unassembled WGS sequence"/>
</dbReference>
<dbReference type="InterPro" id="IPR023088">
    <property type="entry name" value="PDEase"/>
</dbReference>
<dbReference type="GO" id="GO:0020037">
    <property type="term" value="F:heme binding"/>
    <property type="evidence" value="ECO:0007669"/>
    <property type="project" value="InterPro"/>
</dbReference>
<dbReference type="GO" id="GO:0046872">
    <property type="term" value="F:metal ion binding"/>
    <property type="evidence" value="ECO:0007669"/>
    <property type="project" value="UniProtKB-KW"/>
</dbReference>
<dbReference type="PROSITE" id="PS00191">
    <property type="entry name" value="CYTOCHROME_B5_1"/>
    <property type="match status" value="1"/>
</dbReference>
<keyword evidence="3 7" id="KW-0479">Metal-binding</keyword>
<evidence type="ECO:0000256" key="9">
    <source>
        <dbReference type="SAM" id="MobiDB-lite"/>
    </source>
</evidence>
<evidence type="ECO:0000256" key="2">
    <source>
        <dbReference type="ARBA" id="ARBA00022630"/>
    </source>
</evidence>
<dbReference type="GO" id="GO:0007165">
    <property type="term" value="P:signal transduction"/>
    <property type="evidence" value="ECO:0007669"/>
    <property type="project" value="InterPro"/>
</dbReference>
<dbReference type="InterPro" id="IPR003953">
    <property type="entry name" value="FAD-dep_OxRdtase_2_FAD-bd"/>
</dbReference>
<dbReference type="SUPFAM" id="SSF109604">
    <property type="entry name" value="HD-domain/PDEase-like"/>
    <property type="match status" value="1"/>
</dbReference>
<evidence type="ECO:0000256" key="7">
    <source>
        <dbReference type="PIRSR" id="PIRSR623088-3"/>
    </source>
</evidence>
<keyword evidence="2" id="KW-0285">Flavoprotein</keyword>
<evidence type="ECO:0000256" key="1">
    <source>
        <dbReference type="ARBA" id="ARBA00022617"/>
    </source>
</evidence>
<dbReference type="PROSITE" id="PS50255">
    <property type="entry name" value="CYTOCHROME_B5_2"/>
    <property type="match status" value="1"/>
</dbReference>
<accession>A0A9P1BMH3</accession>
<name>A0A9P1BMH3_9DINO</name>
<dbReference type="Pfam" id="PF00173">
    <property type="entry name" value="Cyt-b5"/>
    <property type="match status" value="1"/>
</dbReference>
<dbReference type="Gene3D" id="3.50.50.60">
    <property type="entry name" value="FAD/NAD(P)-binding domain"/>
    <property type="match status" value="1"/>
</dbReference>
<feature type="binding site" evidence="7">
    <location>
        <position position="186"/>
    </location>
    <ligand>
        <name>Zn(2+)</name>
        <dbReference type="ChEBI" id="CHEBI:29105"/>
        <label>1</label>
    </ligand>
</feature>
<reference evidence="12" key="1">
    <citation type="submission" date="2022-10" db="EMBL/GenBank/DDBJ databases">
        <authorList>
            <person name="Chen Y."/>
            <person name="Dougan E. K."/>
            <person name="Chan C."/>
            <person name="Rhodes N."/>
            <person name="Thang M."/>
        </authorList>
    </citation>
    <scope>NUCLEOTIDE SEQUENCE</scope>
</reference>
<sequence>MSADCARGVEQIRPRGESQGLVRAILAFRLPIYDLKASHDSRISEVDQLPHQLPASPKTMTGPKSARSARSSASASGSFVADEQLHFLAQLHRGCFNEMPVSPAEHSEELPPEITDKREVSKLGRWKFDAYAFERRHGNTLLHTGFTIGSELLTEAGISNFKVPLRGFLQDVQKQYHRIPYHNSIHAADVLSSCTYFLREDRRVSRAPLGNVSRLATFVAAVIHDVGHFGRTNRFHVASHDPVAVLYNDQSPLENMHCTIGFSILRQPHSSLFKIPSSTEDECSGLPDADFTLLRRIVIESVLATDMAKHFETLSRFKAAINYTESDALGSALGRIAQQRNPNETAKTLEAPIYAESVAGDLSWGVMVAATWSTKGYVVGWSTIANETPAPEGVVCNTLPAVVYVRNTKTLCAELLRGVGGLLLDRNGRRFTNELGTRQAVVNAELKADKAGLSLPQPSPHRAFALVLNSKAAKMAERHVTLYSKKGLLTKVEGVEGLAQHFGYEVDILKQSLRDYNDAAKSGSDVFGRTVFPDYTIEETEDFYVGEVVPVIHYTMGGIAINVEGQVLDKDQKTIPGLYAIGEASGGVHGDNRLAGNSLLECTVFGRHVGMALPIRTGSTASGAASGAVSAVSSPASEELRKITQEELLKHRADGDLWVALYGQVYDMTEYVWEHPGGSQAIFDVGGQDVTVTFEAVHNKELLETMGFQPVGVLA</sequence>
<dbReference type="OrthoDB" id="189220at2759"/>
<dbReference type="GO" id="GO:0004114">
    <property type="term" value="F:3',5'-cyclic-nucleotide phosphodiesterase activity"/>
    <property type="evidence" value="ECO:0007669"/>
    <property type="project" value="InterPro"/>
</dbReference>
<feature type="binding site" evidence="7">
    <location>
        <position position="225"/>
    </location>
    <ligand>
        <name>Zn(2+)</name>
        <dbReference type="ChEBI" id="CHEBI:29105"/>
        <label>2</label>
    </ligand>
</feature>
<dbReference type="EMBL" id="CAMXCT010000240">
    <property type="protein sequence ID" value="CAI3976048.1"/>
    <property type="molecule type" value="Genomic_DNA"/>
</dbReference>
<dbReference type="PROSITE" id="PS00126">
    <property type="entry name" value="PDEASE_I_1"/>
    <property type="match status" value="1"/>
</dbReference>
<feature type="binding site" evidence="7">
    <location>
        <position position="225"/>
    </location>
    <ligand>
        <name>Zn(2+)</name>
        <dbReference type="ChEBI" id="CHEBI:29105"/>
        <label>1</label>
    </ligand>
</feature>
<dbReference type="EC" id="3.1.4.-" evidence="8"/>
<dbReference type="AlphaFoldDB" id="A0A9P1BMH3"/>
<keyword evidence="8" id="KW-0378">Hydrolase</keyword>
<dbReference type="PROSITE" id="PS51845">
    <property type="entry name" value="PDEASE_I_2"/>
    <property type="match status" value="1"/>
</dbReference>
<comment type="cofactor">
    <cofactor evidence="8">
        <name>a divalent metal cation</name>
        <dbReference type="ChEBI" id="CHEBI:60240"/>
    </cofactor>
    <text evidence="8">Binds 2 divalent metal cations per subunit. Site 1 may preferentially bind zinc ions, while site 2 has a preference for magnesium and/or manganese ions.</text>
</comment>
<dbReference type="Gene3D" id="1.10.1300.10">
    <property type="entry name" value="3'5'-cyclic nucleotide phosphodiesterase, catalytic domain"/>
    <property type="match status" value="1"/>
</dbReference>
<evidence type="ECO:0000313" key="14">
    <source>
        <dbReference type="Proteomes" id="UP001152797"/>
    </source>
</evidence>
<dbReference type="InterPro" id="IPR023174">
    <property type="entry name" value="PDEase_CS"/>
</dbReference>
<reference evidence="13" key="2">
    <citation type="submission" date="2024-04" db="EMBL/GenBank/DDBJ databases">
        <authorList>
            <person name="Chen Y."/>
            <person name="Shah S."/>
            <person name="Dougan E. K."/>
            <person name="Thang M."/>
            <person name="Chan C."/>
        </authorList>
    </citation>
    <scope>NUCLEOTIDE SEQUENCE [LARGE SCALE GENOMIC DNA]</scope>
</reference>
<proteinExistence type="inferred from homology"/>
<evidence type="ECO:0000313" key="13">
    <source>
        <dbReference type="EMBL" id="CAL1129423.1"/>
    </source>
</evidence>
<evidence type="ECO:0000256" key="5">
    <source>
        <dbReference type="ARBA" id="ARBA00023004"/>
    </source>
</evidence>
<dbReference type="PRINTS" id="PR00387">
    <property type="entry name" value="PDIESTERASE1"/>
</dbReference>
<dbReference type="InterPro" id="IPR027477">
    <property type="entry name" value="Succ_DH/fumarate_Rdtase_cat_sf"/>
</dbReference>
<comment type="similarity">
    <text evidence="8">Belongs to the cyclic nucleotide phosphodiesterase family.</text>
</comment>
<dbReference type="InterPro" id="IPR036400">
    <property type="entry name" value="Cyt_B5-like_heme/steroid_sf"/>
</dbReference>
<dbReference type="SUPFAM" id="SSF55856">
    <property type="entry name" value="Cytochrome b5-like heme/steroid binding domain"/>
    <property type="match status" value="1"/>
</dbReference>
<feature type="domain" description="Cytochrome b5 heme-binding" evidence="10">
    <location>
        <begin position="640"/>
        <end position="715"/>
    </location>
</feature>
<keyword evidence="1" id="KW-0349">Heme</keyword>
<dbReference type="EMBL" id="CAMXCT020000240">
    <property type="protein sequence ID" value="CAL1129423.1"/>
    <property type="molecule type" value="Genomic_DNA"/>
</dbReference>
<keyword evidence="5" id="KW-0408">Iron</keyword>
<evidence type="ECO:0000259" key="11">
    <source>
        <dbReference type="PROSITE" id="PS51845"/>
    </source>
</evidence>
<keyword evidence="14" id="KW-1185">Reference proteome</keyword>
<evidence type="ECO:0000256" key="4">
    <source>
        <dbReference type="ARBA" id="ARBA00023002"/>
    </source>
</evidence>
<dbReference type="InterPro" id="IPR018506">
    <property type="entry name" value="Cyt_B5_heme-BS"/>
</dbReference>
<feature type="active site" description="Proton donor" evidence="6">
    <location>
        <position position="182"/>
    </location>
</feature>
<dbReference type="SMART" id="SM01117">
    <property type="entry name" value="Cyt-b5"/>
    <property type="match status" value="1"/>
</dbReference>
<organism evidence="12">
    <name type="scientific">Cladocopium goreaui</name>
    <dbReference type="NCBI Taxonomy" id="2562237"/>
    <lineage>
        <taxon>Eukaryota</taxon>
        <taxon>Sar</taxon>
        <taxon>Alveolata</taxon>
        <taxon>Dinophyceae</taxon>
        <taxon>Suessiales</taxon>
        <taxon>Symbiodiniaceae</taxon>
        <taxon>Cladocopium</taxon>
    </lineage>
</organism>
<dbReference type="Gene3D" id="3.90.700.10">
    <property type="entry name" value="Succinate dehydrogenase/fumarate reductase flavoprotein, catalytic domain"/>
    <property type="match status" value="1"/>
</dbReference>
<dbReference type="Pfam" id="PF00890">
    <property type="entry name" value="FAD_binding_2"/>
    <property type="match status" value="1"/>
</dbReference>
<dbReference type="SUPFAM" id="SSF56425">
    <property type="entry name" value="Succinate dehydrogenase/fumarate reductase flavoprotein, catalytic domain"/>
    <property type="match status" value="1"/>
</dbReference>
<dbReference type="InterPro" id="IPR002073">
    <property type="entry name" value="PDEase_catalytic_dom"/>
</dbReference>
<dbReference type="EMBL" id="CAMXCT030000240">
    <property type="protein sequence ID" value="CAL4763360.1"/>
    <property type="molecule type" value="Genomic_DNA"/>
</dbReference>
<dbReference type="InterPro" id="IPR003607">
    <property type="entry name" value="HD/PDEase_dom"/>
</dbReference>
<dbReference type="GO" id="GO:0016491">
    <property type="term" value="F:oxidoreductase activity"/>
    <property type="evidence" value="ECO:0007669"/>
    <property type="project" value="UniProtKB-KW"/>
</dbReference>
<evidence type="ECO:0000256" key="3">
    <source>
        <dbReference type="ARBA" id="ARBA00022723"/>
    </source>
</evidence>
<keyword evidence="4" id="KW-0560">Oxidoreductase</keyword>
<comment type="caution">
    <text evidence="12">The sequence shown here is derived from an EMBL/GenBank/DDBJ whole genome shotgun (WGS) entry which is preliminary data.</text>
</comment>
<protein>
    <recommendedName>
        <fullName evidence="8">Phosphodiesterase</fullName>
        <ecNumber evidence="8">3.1.4.-</ecNumber>
    </recommendedName>
</protein>
<dbReference type="InterPro" id="IPR001199">
    <property type="entry name" value="Cyt_B5-like_heme/steroid-bd"/>
</dbReference>
<feature type="region of interest" description="Disordered" evidence="9">
    <location>
        <begin position="45"/>
        <end position="73"/>
    </location>
</feature>
<dbReference type="Pfam" id="PF00233">
    <property type="entry name" value="PDEase_I"/>
    <property type="match status" value="1"/>
</dbReference>
<dbReference type="InterPro" id="IPR036188">
    <property type="entry name" value="FAD/NAD-bd_sf"/>
</dbReference>
<evidence type="ECO:0000256" key="6">
    <source>
        <dbReference type="PIRSR" id="PIRSR623088-1"/>
    </source>
</evidence>
<feature type="binding site" evidence="7">
    <location>
        <position position="224"/>
    </location>
    <ligand>
        <name>Zn(2+)</name>
        <dbReference type="ChEBI" id="CHEBI:29105"/>
        <label>1</label>
    </ligand>
</feature>
<dbReference type="CDD" id="cd00077">
    <property type="entry name" value="HDc"/>
    <property type="match status" value="1"/>
</dbReference>
<evidence type="ECO:0000256" key="8">
    <source>
        <dbReference type="RuleBase" id="RU363067"/>
    </source>
</evidence>
<dbReference type="SUPFAM" id="SSF51905">
    <property type="entry name" value="FAD/NAD(P)-binding domain"/>
    <property type="match status" value="1"/>
</dbReference>
<gene>
    <name evidence="12" type="ORF">C1SCF055_LOCUS4307</name>
</gene>